<feature type="binding site" evidence="3">
    <location>
        <position position="160"/>
    </location>
    <ligand>
        <name>a divalent metal cation</name>
        <dbReference type="ChEBI" id="CHEBI:60240"/>
    </ligand>
</feature>
<evidence type="ECO:0000259" key="4">
    <source>
        <dbReference type="SMART" id="SM00919"/>
    </source>
</evidence>
<feature type="binding site" evidence="3">
    <location>
        <position position="136"/>
    </location>
    <ligand>
        <name>a divalent metal cation</name>
        <dbReference type="ChEBI" id="CHEBI:60240"/>
    </ligand>
</feature>
<feature type="binding site" evidence="3">
    <location>
        <position position="137"/>
    </location>
    <ligand>
        <name>a divalent metal cation</name>
        <dbReference type="ChEBI" id="CHEBI:60240"/>
    </ligand>
</feature>
<dbReference type="Pfam" id="PF00390">
    <property type="entry name" value="malic"/>
    <property type="match status" value="2"/>
</dbReference>
<feature type="domain" description="Malic enzyme N-terminal" evidence="5">
    <location>
        <begin position="1"/>
        <end position="151"/>
    </location>
</feature>
<dbReference type="InterPro" id="IPR012302">
    <property type="entry name" value="Malic_NAD-bd"/>
</dbReference>
<feature type="binding site" evidence="2">
    <location>
        <position position="193"/>
    </location>
    <ligand>
        <name>(S)-malate</name>
        <dbReference type="ChEBI" id="CHEBI:15589"/>
    </ligand>
</feature>
<organism evidence="6 7">
    <name type="scientific">Teladorsagia circumcincta</name>
    <name type="common">Brown stomach worm</name>
    <name type="synonym">Ostertagia circumcincta</name>
    <dbReference type="NCBI Taxonomy" id="45464"/>
    <lineage>
        <taxon>Eukaryota</taxon>
        <taxon>Metazoa</taxon>
        <taxon>Ecdysozoa</taxon>
        <taxon>Nematoda</taxon>
        <taxon>Chromadorea</taxon>
        <taxon>Rhabditida</taxon>
        <taxon>Rhabditina</taxon>
        <taxon>Rhabditomorpha</taxon>
        <taxon>Strongyloidea</taxon>
        <taxon>Trichostrongylidae</taxon>
        <taxon>Teladorsagia</taxon>
    </lineage>
</organism>
<dbReference type="SUPFAM" id="SSF51735">
    <property type="entry name" value="NAD(P)-binding Rossmann-fold domains"/>
    <property type="match status" value="1"/>
</dbReference>
<protein>
    <submittedName>
        <fullName evidence="6">Malic enzyme domain protein</fullName>
    </submittedName>
</protein>
<proteinExistence type="inferred from homology"/>
<dbReference type="PANTHER" id="PTHR23406">
    <property type="entry name" value="MALIC ENZYME-RELATED"/>
    <property type="match status" value="1"/>
</dbReference>
<evidence type="ECO:0000256" key="1">
    <source>
        <dbReference type="ARBA" id="ARBA00008785"/>
    </source>
</evidence>
<dbReference type="PIRSF" id="PIRSF000106">
    <property type="entry name" value="ME"/>
    <property type="match status" value="1"/>
</dbReference>
<feature type="binding site" evidence="2">
    <location>
        <position position="237"/>
    </location>
    <ligand>
        <name>(S)-malate</name>
        <dbReference type="ChEBI" id="CHEBI:15589"/>
    </ligand>
</feature>
<dbReference type="GO" id="GO:0005739">
    <property type="term" value="C:mitochondrion"/>
    <property type="evidence" value="ECO:0007669"/>
    <property type="project" value="TreeGrafter"/>
</dbReference>
<evidence type="ECO:0000313" key="7">
    <source>
        <dbReference type="Proteomes" id="UP000230423"/>
    </source>
</evidence>
<comment type="cofactor">
    <cofactor evidence="3">
        <name>Mg(2+)</name>
        <dbReference type="ChEBI" id="CHEBI:18420"/>
    </cofactor>
    <cofactor evidence="3">
        <name>Mn(2+)</name>
        <dbReference type="ChEBI" id="CHEBI:29035"/>
    </cofactor>
    <text evidence="3">Divalent metal cations. Prefers magnesium or manganese.</text>
</comment>
<dbReference type="OrthoDB" id="5365701at2759"/>
<dbReference type="AlphaFoldDB" id="A0A2G9U3S7"/>
<dbReference type="SMART" id="SM01274">
    <property type="entry name" value="malic"/>
    <property type="match status" value="1"/>
</dbReference>
<gene>
    <name evidence="6" type="ORF">TELCIR_13460</name>
</gene>
<dbReference type="Gene3D" id="3.40.50.10380">
    <property type="entry name" value="Malic enzyme, N-terminal domain"/>
    <property type="match status" value="2"/>
</dbReference>
<accession>A0A2G9U3S7</accession>
<dbReference type="PANTHER" id="PTHR23406:SF90">
    <property type="entry name" value="MALIC ENZYME-RELATED"/>
    <property type="match status" value="1"/>
</dbReference>
<dbReference type="SUPFAM" id="SSF53223">
    <property type="entry name" value="Aminoacid dehydrogenase-like, N-terminal domain"/>
    <property type="match status" value="1"/>
</dbReference>
<keyword evidence="7" id="KW-1185">Reference proteome</keyword>
<dbReference type="Proteomes" id="UP000230423">
    <property type="component" value="Unassembled WGS sequence"/>
</dbReference>
<dbReference type="EMBL" id="KZ349481">
    <property type="protein sequence ID" value="PIO64893.1"/>
    <property type="molecule type" value="Genomic_DNA"/>
</dbReference>
<dbReference type="InterPro" id="IPR036291">
    <property type="entry name" value="NAD(P)-bd_dom_sf"/>
</dbReference>
<keyword evidence="3" id="KW-0479">Metal-binding</keyword>
<dbReference type="PRINTS" id="PR00072">
    <property type="entry name" value="MALOXRDTASE"/>
</dbReference>
<evidence type="ECO:0000256" key="2">
    <source>
        <dbReference type="PIRSR" id="PIRSR000106-2"/>
    </source>
</evidence>
<dbReference type="Pfam" id="PF03949">
    <property type="entry name" value="Malic_M"/>
    <property type="match status" value="1"/>
</dbReference>
<dbReference type="GO" id="GO:0051287">
    <property type="term" value="F:NAD binding"/>
    <property type="evidence" value="ECO:0007669"/>
    <property type="project" value="InterPro"/>
</dbReference>
<dbReference type="GO" id="GO:0006108">
    <property type="term" value="P:malate metabolic process"/>
    <property type="evidence" value="ECO:0007669"/>
    <property type="project" value="TreeGrafter"/>
</dbReference>
<comment type="similarity">
    <text evidence="1">Belongs to the malic enzymes family.</text>
</comment>
<dbReference type="InterPro" id="IPR046346">
    <property type="entry name" value="Aminoacid_DH-like_N_sf"/>
</dbReference>
<dbReference type="InterPro" id="IPR037062">
    <property type="entry name" value="Malic_N_dom_sf"/>
</dbReference>
<sequence>MPVGLRLREQNLEWAIVVTDGERILGLGDLGAYGIGIPVGKLALYVALAGLYPEWCLPVLIDVGTDNQAVKAWKAIREVFLVALRDWGTAMTLLNDPFYTGLRRKRVRGPEYDTLIDNFMKAATKRFGRDTLIQFEDFGNQNAYRLLDRYKNEYCMFNDDIQGASTVTGAFTEEVIREMSEINPRPIIFALSNPTSKAECTAETAYRISNGTVLFASGSPFDNVEMNGKLYKPGQGNNAYIFPGIALGCVLFKAKHIPDKLFLLAARRVAESVTEKSLNDYSRLYPRLKSIRELSIHIAVEVGEYLYRHNLATLHPKPDDMEMFIRQQVYSTEYTELINKTYDWPAKDAKHGFPVPVLRRSSMDEE</sequence>
<feature type="binding site" evidence="2">
    <location>
        <position position="23"/>
    </location>
    <ligand>
        <name>(S)-malate</name>
        <dbReference type="ChEBI" id="CHEBI:15589"/>
    </ligand>
</feature>
<evidence type="ECO:0000313" key="6">
    <source>
        <dbReference type="EMBL" id="PIO64893.1"/>
    </source>
</evidence>
<reference evidence="6 7" key="1">
    <citation type="submission" date="2015-09" db="EMBL/GenBank/DDBJ databases">
        <title>Draft genome of the parasitic nematode Teladorsagia circumcincta isolate WARC Sus (inbred).</title>
        <authorList>
            <person name="Mitreva M."/>
        </authorList>
    </citation>
    <scope>NUCLEOTIDE SEQUENCE [LARGE SCALE GENOMIC DNA]</scope>
    <source>
        <strain evidence="6 7">S</strain>
    </source>
</reference>
<dbReference type="InterPro" id="IPR001891">
    <property type="entry name" value="Malic_OxRdtase"/>
</dbReference>
<name>A0A2G9U3S7_TELCI</name>
<dbReference type="GO" id="GO:0046872">
    <property type="term" value="F:metal ion binding"/>
    <property type="evidence" value="ECO:0007669"/>
    <property type="project" value="UniProtKB-KW"/>
</dbReference>
<evidence type="ECO:0000259" key="5">
    <source>
        <dbReference type="SMART" id="SM01274"/>
    </source>
</evidence>
<evidence type="ECO:0000256" key="3">
    <source>
        <dbReference type="PIRSR" id="PIRSR000106-3"/>
    </source>
</evidence>
<feature type="domain" description="Malic enzyme NAD-binding" evidence="4">
    <location>
        <begin position="120"/>
        <end position="307"/>
    </location>
</feature>
<dbReference type="SMART" id="SM00919">
    <property type="entry name" value="Malic_M"/>
    <property type="match status" value="1"/>
</dbReference>
<dbReference type="InterPro" id="IPR012301">
    <property type="entry name" value="Malic_N_dom"/>
</dbReference>
<dbReference type="GO" id="GO:0004473">
    <property type="term" value="F:malate dehydrogenase (decarboxylating) (NADP+) activity"/>
    <property type="evidence" value="ECO:0007669"/>
    <property type="project" value="TreeGrafter"/>
</dbReference>